<evidence type="ECO:0000256" key="1">
    <source>
        <dbReference type="ARBA" id="ARBA00004370"/>
    </source>
</evidence>
<reference evidence="7 8" key="1">
    <citation type="submission" date="2021-03" db="EMBL/GenBank/DDBJ databases">
        <title>Complete genome of Parasphingorhabdus_sp.JHSY0214.</title>
        <authorList>
            <person name="Yoo J.H."/>
            <person name="Bae J.W."/>
        </authorList>
    </citation>
    <scope>NUCLEOTIDE SEQUENCE [LARGE SCALE GENOMIC DNA]</scope>
    <source>
        <strain evidence="7 8">JHSY0214</strain>
    </source>
</reference>
<dbReference type="PANTHER" id="PTHR46208">
    <property type="entry name" value="MITOCHONDRIAL IMPORT RECEPTOR SUBUNIT TOM70"/>
    <property type="match status" value="1"/>
</dbReference>
<keyword evidence="5" id="KW-1133">Transmembrane helix</keyword>
<protein>
    <submittedName>
        <fullName evidence="7">Tetratricopeptide repeat protein</fullName>
    </submittedName>
</protein>
<keyword evidence="4" id="KW-0802">TPR repeat</keyword>
<dbReference type="SUPFAM" id="SSF48452">
    <property type="entry name" value="TPR-like"/>
    <property type="match status" value="2"/>
</dbReference>
<evidence type="ECO:0000256" key="4">
    <source>
        <dbReference type="ARBA" id="ARBA00022803"/>
    </source>
</evidence>
<gene>
    <name evidence="7" type="ORF">J4G78_01175</name>
</gene>
<evidence type="ECO:0000256" key="6">
    <source>
        <dbReference type="ARBA" id="ARBA00023136"/>
    </source>
</evidence>
<evidence type="ECO:0000256" key="3">
    <source>
        <dbReference type="ARBA" id="ARBA00022737"/>
    </source>
</evidence>
<dbReference type="PANTHER" id="PTHR46208:SF1">
    <property type="entry name" value="MITOCHONDRIAL IMPORT RECEPTOR SUBUNIT TOM70"/>
    <property type="match status" value="1"/>
</dbReference>
<dbReference type="Gene3D" id="1.25.40.10">
    <property type="entry name" value="Tetratricopeptide repeat domain"/>
    <property type="match status" value="2"/>
</dbReference>
<evidence type="ECO:0000256" key="2">
    <source>
        <dbReference type="ARBA" id="ARBA00022692"/>
    </source>
</evidence>
<sequence>MLCFFSFSLSGCDSASENAAQAGAEAQQYFDQRNFYEARKSITEALAARDDDPKLHILKGRIELASGRPTDAFLAYSDALSLEATNPEALQAVSQLGLQTGYLREAERAADTMLSFSPELPEALLTKGLIALVRRKHKEALGFSERILAGRPGDEAGTILKARTLALTGKTDEALELLENFSPNENYTEGVDMTLIELFRETSNLSEMKATFKRLIARRPEDMALKIDYANTLYKSGERGQARALIEEILRSGLTAKRALTMITDLWLEYETDPLDENLLAFLSKEGTLEARIAIARYLLSTGKADDAKTVMQSVSARVSPEATALYARTLNASGQTDEAVEIASRILEDDETNADALLVIIQKSLAEENFSKAINDAQIVIRDNPKLRAGYLSLVGVYAAKNDESGMKRVFADASKQLPQDPILFRAFTQHLLDNGDQIRAVSIARSFARDTPASIKAWRLYLETCEKAGLDRCKLEASSGEKIANTIYAVDLPPGTPPTRGLFGRLK</sequence>
<keyword evidence="6" id="KW-0472">Membrane</keyword>
<keyword evidence="2" id="KW-0812">Transmembrane</keyword>
<evidence type="ECO:0000313" key="7">
    <source>
        <dbReference type="EMBL" id="QTD56248.1"/>
    </source>
</evidence>
<dbReference type="Pfam" id="PF07721">
    <property type="entry name" value="TPR_4"/>
    <property type="match status" value="1"/>
</dbReference>
<comment type="subcellular location">
    <subcellularLocation>
        <location evidence="1">Membrane</location>
    </subcellularLocation>
</comment>
<dbReference type="InterPro" id="IPR011717">
    <property type="entry name" value="TPR-4"/>
</dbReference>
<evidence type="ECO:0000313" key="8">
    <source>
        <dbReference type="Proteomes" id="UP000663923"/>
    </source>
</evidence>
<organism evidence="7 8">
    <name type="scientific">Parasphingorhabdus cellanae</name>
    <dbReference type="NCBI Taxonomy" id="2806553"/>
    <lineage>
        <taxon>Bacteria</taxon>
        <taxon>Pseudomonadati</taxon>
        <taxon>Pseudomonadota</taxon>
        <taxon>Alphaproteobacteria</taxon>
        <taxon>Sphingomonadales</taxon>
        <taxon>Sphingomonadaceae</taxon>
        <taxon>Parasphingorhabdus</taxon>
    </lineage>
</organism>
<keyword evidence="3" id="KW-0677">Repeat</keyword>
<name>A0ABX7T8I1_9SPHN</name>
<dbReference type="EMBL" id="CP071794">
    <property type="protein sequence ID" value="QTD56248.1"/>
    <property type="molecule type" value="Genomic_DNA"/>
</dbReference>
<dbReference type="InterPro" id="IPR011990">
    <property type="entry name" value="TPR-like_helical_dom_sf"/>
</dbReference>
<accession>A0ABX7T8I1</accession>
<dbReference type="Pfam" id="PF13432">
    <property type="entry name" value="TPR_16"/>
    <property type="match status" value="2"/>
</dbReference>
<dbReference type="Proteomes" id="UP000663923">
    <property type="component" value="Chromosome"/>
</dbReference>
<proteinExistence type="predicted"/>
<keyword evidence="8" id="KW-1185">Reference proteome</keyword>
<evidence type="ECO:0000256" key="5">
    <source>
        <dbReference type="ARBA" id="ARBA00022989"/>
    </source>
</evidence>